<keyword evidence="4 7" id="KW-0689">Ribosomal protein</keyword>
<dbReference type="EMBL" id="BMQS01000005">
    <property type="protein sequence ID" value="GGT91355.1"/>
    <property type="molecule type" value="Genomic_DNA"/>
</dbReference>
<keyword evidence="3 7" id="KW-0694">RNA-binding</keyword>
<evidence type="ECO:0000256" key="2">
    <source>
        <dbReference type="ARBA" id="ARBA00022730"/>
    </source>
</evidence>
<dbReference type="GO" id="GO:0019843">
    <property type="term" value="F:rRNA binding"/>
    <property type="evidence" value="ECO:0007669"/>
    <property type="project" value="UniProtKB-KW"/>
</dbReference>
<proteinExistence type="inferred from homology"/>
<evidence type="ECO:0000313" key="9">
    <source>
        <dbReference type="EMBL" id="BBD71906.1"/>
    </source>
</evidence>
<evidence type="ECO:0000256" key="5">
    <source>
        <dbReference type="ARBA" id="ARBA00023274"/>
    </source>
</evidence>
<dbReference type="InterPro" id="IPR036986">
    <property type="entry name" value="S4_RNA-bd_sf"/>
</dbReference>
<dbReference type="Proteomes" id="UP000616143">
    <property type="component" value="Unassembled WGS sequence"/>
</dbReference>
<dbReference type="InterPro" id="IPR013845">
    <property type="entry name" value="Ribosomal_eS4_central_region"/>
</dbReference>
<sequence>MAKMGNSTYRTRHAAPKFVPVGKKESKWYVRTSPGPHSASRSIPLGSVLRDSLKVASTMTEARKLIAAGAVLVDGRAIKDYKFPIGLMDIISFPSAGQHYRVVPDPIKYLKLIPISGEEARFKYVRVIGKVMTNKSMIQINLEDGRNIRTSMEKYRTELQVDTFTTLKLNLEDGSVITKFELKEGSYAVAVAGRNVGLHGRISEIRTSPFKSKRDSLVTVESSNKDSFQTRVINIMAIGGKSPDVRLD</sequence>
<dbReference type="GO" id="GO:0006412">
    <property type="term" value="P:translation"/>
    <property type="evidence" value="ECO:0007669"/>
    <property type="project" value="UniProtKB-UniRule"/>
</dbReference>
<name>A0A348B154_9CREN</name>
<dbReference type="PIRSF" id="PIRSF002116">
    <property type="entry name" value="Ribosomal_S4"/>
    <property type="match status" value="1"/>
</dbReference>
<protein>
    <recommendedName>
        <fullName evidence="6 7">Small ribosomal subunit protein eS4</fullName>
    </recommendedName>
</protein>
<dbReference type="InterPro" id="IPR041982">
    <property type="entry name" value="Ribosomal_eS4_KOW"/>
</dbReference>
<dbReference type="InterPro" id="IPR000876">
    <property type="entry name" value="Ribosomal_eS4"/>
</dbReference>
<evidence type="ECO:0000313" key="11">
    <source>
        <dbReference type="Proteomes" id="UP000276741"/>
    </source>
</evidence>
<dbReference type="Pfam" id="PF08071">
    <property type="entry name" value="RS4NT"/>
    <property type="match status" value="1"/>
</dbReference>
<dbReference type="Pfam" id="PF00900">
    <property type="entry name" value="Ribosomal_S4e"/>
    <property type="match status" value="1"/>
</dbReference>
<evidence type="ECO:0000256" key="3">
    <source>
        <dbReference type="ARBA" id="ARBA00022884"/>
    </source>
</evidence>
<dbReference type="KEGG" id="sacd:HS1genome_0295"/>
<dbReference type="SMART" id="SM00363">
    <property type="entry name" value="S4"/>
    <property type="match status" value="1"/>
</dbReference>
<organism evidence="9 11">
    <name type="scientific">Sulfodiicoccus acidiphilus</name>
    <dbReference type="NCBI Taxonomy" id="1670455"/>
    <lineage>
        <taxon>Archaea</taxon>
        <taxon>Thermoproteota</taxon>
        <taxon>Thermoprotei</taxon>
        <taxon>Sulfolobales</taxon>
        <taxon>Sulfolobaceae</taxon>
        <taxon>Sulfodiicoccus</taxon>
    </lineage>
</organism>
<dbReference type="InterPro" id="IPR038237">
    <property type="entry name" value="Ribosomal_eS4_central_sf"/>
</dbReference>
<dbReference type="AlphaFoldDB" id="A0A348B154"/>
<dbReference type="NCBIfam" id="NF003312">
    <property type="entry name" value="PRK04313.1"/>
    <property type="match status" value="1"/>
</dbReference>
<dbReference type="Gene3D" id="2.30.30.30">
    <property type="match status" value="1"/>
</dbReference>
<dbReference type="PANTHER" id="PTHR11581:SF0">
    <property type="entry name" value="SMALL RIBOSOMAL SUBUNIT PROTEIN ES4"/>
    <property type="match status" value="1"/>
</dbReference>
<feature type="domain" description="RNA-binding S4" evidence="8">
    <location>
        <begin position="43"/>
        <end position="108"/>
    </location>
</feature>
<dbReference type="SUPFAM" id="SSF55174">
    <property type="entry name" value="Alpha-L RNA-binding motif"/>
    <property type="match status" value="1"/>
</dbReference>
<dbReference type="HAMAP" id="MF_00485">
    <property type="entry name" value="Ribosomal_eS4"/>
    <property type="match status" value="1"/>
</dbReference>
<dbReference type="Gene3D" id="3.10.290.10">
    <property type="entry name" value="RNA-binding S4 domain"/>
    <property type="match status" value="1"/>
</dbReference>
<reference evidence="9" key="3">
    <citation type="journal article" date="2019" name="BMC Res. Notes">
        <title>Complete genome sequence of the Sulfodiicoccus acidiphilus strain HS-1T, the first crenarchaeon that lacks polB3, isolated from an acidic hot spring in Ohwaku-dani, Hakone, Japan.</title>
        <authorList>
            <person name="Sakai H.D."/>
            <person name="Kurosawa N."/>
        </authorList>
    </citation>
    <scope>NUCLEOTIDE SEQUENCE</scope>
    <source>
        <strain evidence="9">HS-1</strain>
    </source>
</reference>
<evidence type="ECO:0000259" key="8">
    <source>
        <dbReference type="SMART" id="SM00363"/>
    </source>
</evidence>
<dbReference type="GO" id="GO:0003735">
    <property type="term" value="F:structural constituent of ribosome"/>
    <property type="evidence" value="ECO:0007669"/>
    <property type="project" value="InterPro"/>
</dbReference>
<accession>A0A348B154</accession>
<dbReference type="GO" id="GO:0022627">
    <property type="term" value="C:cytosolic small ribosomal subunit"/>
    <property type="evidence" value="ECO:0007669"/>
    <property type="project" value="TreeGrafter"/>
</dbReference>
<dbReference type="CDD" id="cd00165">
    <property type="entry name" value="S4"/>
    <property type="match status" value="1"/>
</dbReference>
<keyword evidence="2" id="KW-0699">rRNA-binding</keyword>
<dbReference type="InterPro" id="IPR013843">
    <property type="entry name" value="Ribosomal_eS4_N"/>
</dbReference>
<dbReference type="OrthoDB" id="372073at2157"/>
<dbReference type="Proteomes" id="UP000276741">
    <property type="component" value="Chromosome"/>
</dbReference>
<evidence type="ECO:0000256" key="6">
    <source>
        <dbReference type="ARBA" id="ARBA00035272"/>
    </source>
</evidence>
<evidence type="ECO:0000256" key="7">
    <source>
        <dbReference type="HAMAP-Rule" id="MF_00485"/>
    </source>
</evidence>
<dbReference type="PROSITE" id="PS50889">
    <property type="entry name" value="S4"/>
    <property type="match status" value="1"/>
</dbReference>
<keyword evidence="5 7" id="KW-0687">Ribonucleoprotein</keyword>
<reference evidence="11" key="2">
    <citation type="submission" date="2018-04" db="EMBL/GenBank/DDBJ databases">
        <title>Complete genome sequence of Sulfodiicoccus acidiphilus strain HS-1.</title>
        <authorList>
            <person name="Sakai H.D."/>
            <person name="Kurosawa N."/>
        </authorList>
    </citation>
    <scope>NUCLEOTIDE SEQUENCE [LARGE SCALE GENOMIC DNA]</scope>
    <source>
        <strain evidence="11">HS-1</strain>
    </source>
</reference>
<gene>
    <name evidence="7" type="primary">rps4e</name>
    <name evidence="10" type="ORF">GCM10007116_06340</name>
    <name evidence="9" type="ORF">HS1genome_0295</name>
</gene>
<evidence type="ECO:0000313" key="10">
    <source>
        <dbReference type="EMBL" id="GGT91355.1"/>
    </source>
</evidence>
<dbReference type="PANTHER" id="PTHR11581">
    <property type="entry name" value="30S/40S RIBOSOMAL PROTEIN S4"/>
    <property type="match status" value="1"/>
</dbReference>
<dbReference type="Pfam" id="PF01479">
    <property type="entry name" value="S4"/>
    <property type="match status" value="1"/>
</dbReference>
<evidence type="ECO:0000256" key="4">
    <source>
        <dbReference type="ARBA" id="ARBA00022980"/>
    </source>
</evidence>
<dbReference type="EMBL" id="AP018553">
    <property type="protein sequence ID" value="BBD71906.1"/>
    <property type="molecule type" value="Genomic_DNA"/>
</dbReference>
<keyword evidence="11" id="KW-1185">Reference proteome</keyword>
<dbReference type="Gene3D" id="2.40.50.740">
    <property type="match status" value="1"/>
</dbReference>
<dbReference type="InterPro" id="IPR014722">
    <property type="entry name" value="Rib_uL2_dom2"/>
</dbReference>
<reference evidence="10" key="1">
    <citation type="journal article" date="2014" name="Int. J. Syst. Evol. Microbiol.">
        <title>Complete genome sequence of Corynebacterium casei LMG S-19264T (=DSM 44701T), isolated from a smear-ripened cheese.</title>
        <authorList>
            <consortium name="US DOE Joint Genome Institute (JGI-PGF)"/>
            <person name="Walter F."/>
            <person name="Albersmeier A."/>
            <person name="Kalinowski J."/>
            <person name="Ruckert C."/>
        </authorList>
    </citation>
    <scope>NUCLEOTIDE SEQUENCE</scope>
    <source>
        <strain evidence="10">JCM 31740</strain>
    </source>
</reference>
<reference evidence="10" key="4">
    <citation type="submission" date="2020-09" db="EMBL/GenBank/DDBJ databases">
        <authorList>
            <person name="Sun Q."/>
            <person name="Ohkuma M."/>
        </authorList>
    </citation>
    <scope>NUCLEOTIDE SEQUENCE</scope>
    <source>
        <strain evidence="10">JCM 31740</strain>
    </source>
</reference>
<evidence type="ECO:0000256" key="1">
    <source>
        <dbReference type="ARBA" id="ARBA00007500"/>
    </source>
</evidence>
<comment type="similarity">
    <text evidence="1 7">Belongs to the eukaryotic ribosomal protein eS4 family.</text>
</comment>
<dbReference type="InterPro" id="IPR002942">
    <property type="entry name" value="S4_RNA-bd"/>
</dbReference>
<dbReference type="CDD" id="cd06087">
    <property type="entry name" value="KOW_RPS4"/>
    <property type="match status" value="1"/>
</dbReference>